<reference evidence="2" key="1">
    <citation type="submission" date="2016-05" db="EMBL/GenBank/DDBJ databases">
        <authorList>
            <person name="Baek K."/>
            <person name="Yang S.-J."/>
        </authorList>
    </citation>
    <scope>NUCLEOTIDE SEQUENCE [LARGE SCALE GENOMIC DNA]</scope>
    <source>
        <strain evidence="2">ST58-10</strain>
    </source>
</reference>
<dbReference type="EMBL" id="CP015839">
    <property type="protein sequence ID" value="ANG63498.1"/>
    <property type="molecule type" value="Genomic_DNA"/>
</dbReference>
<dbReference type="PANTHER" id="PTHR31118:SF12">
    <property type="entry name" value="CYCLASE-LIKE PROTEIN 2"/>
    <property type="match status" value="1"/>
</dbReference>
<protein>
    <submittedName>
        <fullName evidence="1">Cyclase</fullName>
    </submittedName>
</protein>
<dbReference type="KEGG" id="mars:A8C75_14140"/>
<dbReference type="InterPro" id="IPR037175">
    <property type="entry name" value="KFase_sf"/>
</dbReference>
<keyword evidence="2" id="KW-1185">Reference proteome</keyword>
<dbReference type="OrthoDB" id="7067800at2"/>
<dbReference type="InterPro" id="IPR007325">
    <property type="entry name" value="KFase/CYL"/>
</dbReference>
<dbReference type="STRING" id="1821621.A8C75_14140"/>
<evidence type="ECO:0000313" key="1">
    <source>
        <dbReference type="EMBL" id="ANG63498.1"/>
    </source>
</evidence>
<organism evidence="1 2">
    <name type="scientific">Marinobacterium aestuarii</name>
    <dbReference type="NCBI Taxonomy" id="1821621"/>
    <lineage>
        <taxon>Bacteria</taxon>
        <taxon>Pseudomonadati</taxon>
        <taxon>Pseudomonadota</taxon>
        <taxon>Gammaproteobacteria</taxon>
        <taxon>Oceanospirillales</taxon>
        <taxon>Oceanospirillaceae</taxon>
        <taxon>Marinobacterium</taxon>
    </lineage>
</organism>
<dbReference type="SUPFAM" id="SSF102198">
    <property type="entry name" value="Putative cyclase"/>
    <property type="match status" value="1"/>
</dbReference>
<dbReference type="AlphaFoldDB" id="A0A1A9F0V4"/>
<dbReference type="Gene3D" id="3.50.30.50">
    <property type="entry name" value="Putative cyclase"/>
    <property type="match status" value="1"/>
</dbReference>
<sequence>MISTLENLARGLSDNSIRIVDLTQTLSSEFPALELPPQFAQVWAFKQERISKYDENGPGWYWNNFSCGEHTGTHFDAPVHWISGRDCPNNSVDTIDARQFIGPACVIDASQEVACNDDWILDVDYLMSWEAQHGPIPTGAWLLLRTDWSKRICDPAAFVNMHEDGAHTPGPSQAAVEWLITERDVRGFGVETINTDAGQSYAWPVAYPCHTLMHGANRYGLQCLMNLDQLPPQGAIIMAAPLKIKDGSGSPLRVLALVQDKP</sequence>
<accession>A0A1A9F0V4</accession>
<evidence type="ECO:0000313" key="2">
    <source>
        <dbReference type="Proteomes" id="UP000078070"/>
    </source>
</evidence>
<reference evidence="1 2" key="2">
    <citation type="journal article" date="2018" name="Int. J. Syst. Evol. Microbiol.">
        <title>Marinobacterium aestuarii sp. nov., a benzene-degrading marine bacterium isolated from estuary sediment.</title>
        <authorList>
            <person name="Bae S.S."/>
            <person name="Jung J."/>
            <person name="Chung D."/>
            <person name="Baek K."/>
        </authorList>
    </citation>
    <scope>NUCLEOTIDE SEQUENCE [LARGE SCALE GENOMIC DNA]</scope>
    <source>
        <strain evidence="1 2">ST58-10</strain>
    </source>
</reference>
<proteinExistence type="predicted"/>
<name>A0A1A9F0V4_9GAMM</name>
<dbReference type="Proteomes" id="UP000078070">
    <property type="component" value="Chromosome"/>
</dbReference>
<dbReference type="GO" id="GO:0004061">
    <property type="term" value="F:arylformamidase activity"/>
    <property type="evidence" value="ECO:0007669"/>
    <property type="project" value="InterPro"/>
</dbReference>
<dbReference type="Pfam" id="PF04199">
    <property type="entry name" value="Cyclase"/>
    <property type="match status" value="1"/>
</dbReference>
<gene>
    <name evidence="1" type="ORF">A8C75_14140</name>
</gene>
<dbReference type="PANTHER" id="PTHR31118">
    <property type="entry name" value="CYCLASE-LIKE PROTEIN 2"/>
    <property type="match status" value="1"/>
</dbReference>
<dbReference type="RefSeq" id="WP_067383607.1">
    <property type="nucleotide sequence ID" value="NZ_CP015839.1"/>
</dbReference>
<dbReference type="GO" id="GO:0019441">
    <property type="term" value="P:L-tryptophan catabolic process to kynurenine"/>
    <property type="evidence" value="ECO:0007669"/>
    <property type="project" value="InterPro"/>
</dbReference>